<reference evidence="4" key="3">
    <citation type="submission" date="2016-04" db="EMBL/GenBank/DDBJ databases">
        <authorList>
            <person name="Shah S.A."/>
            <person name="Garrett R.A."/>
        </authorList>
    </citation>
    <scope>NUCLEOTIDE SEQUENCE [LARGE SCALE GENOMIC DNA]</scope>
    <source>
        <strain evidence="4">ATCC 35091 / DSM 1616 / JCM 8930 / NBRC 15331 / P1</strain>
    </source>
</reference>
<dbReference type="Gene3D" id="1.10.8.60">
    <property type="match status" value="1"/>
</dbReference>
<evidence type="ECO:0000313" key="2">
    <source>
        <dbReference type="EMBL" id="CAA69465.1"/>
    </source>
</evidence>
<dbReference type="RefSeq" id="WP_010923783.1">
    <property type="nucleotide sequence ID" value="NZ_CP011055.2"/>
</dbReference>
<evidence type="ECO:0000313" key="4">
    <source>
        <dbReference type="Proteomes" id="UP000076770"/>
    </source>
</evidence>
<dbReference type="EMBL" id="LT549890">
    <property type="protein sequence ID" value="SAI85835.1"/>
    <property type="molecule type" value="Genomic_DNA"/>
</dbReference>
<gene>
    <name evidence="2" type="primary">orf c01015</name>
    <name evidence="3" type="ORF">SSOP1_2281</name>
</gene>
<reference evidence="2" key="1">
    <citation type="journal article" date="1996" name="Mol. Microbiol.">
        <title>Organizational characteristics and information content of an archaeal genome: 156 kb of sequence from Sulfolobus solfataricus P2.</title>
        <authorList>
            <person name="Sensen C.W."/>
            <person name="Klenk H.P."/>
            <person name="Singh R.K."/>
            <person name="Allard G."/>
            <person name="Chan C.C."/>
            <person name="Liu Q.Y."/>
            <person name="Penny S.L."/>
            <person name="Young F."/>
            <person name="Schenk M.E."/>
            <person name="Gaasterland T."/>
            <person name="Doolittle W.F."/>
            <person name="Ragan M.A."/>
            <person name="Charlebois R.L."/>
        </authorList>
    </citation>
    <scope>NUCLEOTIDE SEQUENCE</scope>
    <source>
        <strain evidence="2">P2</strain>
    </source>
</reference>
<dbReference type="Gene3D" id="3.40.50.300">
    <property type="entry name" value="P-loop containing nucleotide triphosphate hydrolases"/>
    <property type="match status" value="1"/>
</dbReference>
<evidence type="ECO:0000259" key="1">
    <source>
        <dbReference type="Pfam" id="PF01637"/>
    </source>
</evidence>
<dbReference type="EMBL" id="Y08256">
    <property type="protein sequence ID" value="CAA69465.1"/>
    <property type="molecule type" value="Genomic_DNA"/>
</dbReference>
<dbReference type="SUPFAM" id="SSF52540">
    <property type="entry name" value="P-loop containing nucleoside triphosphate hydrolases"/>
    <property type="match status" value="1"/>
</dbReference>
<dbReference type="Proteomes" id="UP000076770">
    <property type="component" value="Chromosome i"/>
</dbReference>
<dbReference type="PIR" id="S74051">
    <property type="entry name" value="S74051"/>
</dbReference>
<dbReference type="PANTHER" id="PTHR34301:SF8">
    <property type="entry name" value="ATPASE DOMAIN-CONTAINING PROTEIN"/>
    <property type="match status" value="1"/>
</dbReference>
<sequence>MGTHISRVPMKFIFGKPVDEPFDRENEIKQLVEMMNRRQPVAIIGVRRIGKTSVILKSLKIIETPKVYLSVEDFIEGKSFDLVSFLSLYSSLLITNTLNYVDPKRKISQIVKQKGKELLDKLRELIGYVKLSFNINLVEVEVFLNSVKRGGVKESIPQVLELPERLAEEFGLNTIVVAIDEFQYLKLASQNYPGIFHLLRSKWQFHNKVSYVISGSSVGLLEKIFYDKKEPFYQFFFPIYVKQFDKNTSFNFLKQGFRDEGKDYEDNALLLAIEELDGIPAWLNYFGLKSLQCNEVTSECAKKVIEDITFNDPIVRGIIQEEYNKLGKNARIILKYLAEKGGKGDLKGLELSRASINEGLKSLLGSGYIVKEERGKYAIIDPVIVKVLKSSTQII</sequence>
<dbReference type="InterPro" id="IPR036388">
    <property type="entry name" value="WH-like_DNA-bd_sf"/>
</dbReference>
<dbReference type="InterPro" id="IPR011579">
    <property type="entry name" value="ATPase_dom"/>
</dbReference>
<dbReference type="GeneID" id="38469534"/>
<evidence type="ECO:0000313" key="3">
    <source>
        <dbReference type="EMBL" id="SAI85835.1"/>
    </source>
</evidence>
<organism evidence="2">
    <name type="scientific">Saccharolobus solfataricus</name>
    <name type="common">Sulfolobus solfataricus</name>
    <dbReference type="NCBI Taxonomy" id="2287"/>
    <lineage>
        <taxon>Archaea</taxon>
        <taxon>Thermoproteota</taxon>
        <taxon>Thermoprotei</taxon>
        <taxon>Sulfolobales</taxon>
        <taxon>Sulfolobaceae</taxon>
        <taxon>Saccharolobus</taxon>
    </lineage>
</organism>
<protein>
    <submittedName>
        <fullName evidence="3">ATPase</fullName>
    </submittedName>
    <submittedName>
        <fullName evidence="2">Orf c01015 protein</fullName>
    </submittedName>
</protein>
<dbReference type="InterPro" id="IPR027417">
    <property type="entry name" value="P-loop_NTPase"/>
</dbReference>
<dbReference type="PATRIC" id="fig|2287.9.peg.2399"/>
<proteinExistence type="predicted"/>
<dbReference type="AlphaFoldDB" id="P95913"/>
<dbReference type="Gene3D" id="1.10.10.10">
    <property type="entry name" value="Winged helix-like DNA-binding domain superfamily/Winged helix DNA-binding domain"/>
    <property type="match status" value="1"/>
</dbReference>
<feature type="domain" description="ATPase" evidence="1">
    <location>
        <begin position="22"/>
        <end position="284"/>
    </location>
</feature>
<accession>P95913</accession>
<reference evidence="3" key="2">
    <citation type="submission" date="2016-04" db="EMBL/GenBank/DDBJ databases">
        <authorList>
            <person name="Evans L.H."/>
            <person name="Alamgir A."/>
            <person name="Owens N."/>
            <person name="Weber N.D."/>
            <person name="Virtaneva K."/>
            <person name="Barbian K."/>
            <person name="Babar A."/>
            <person name="Rosenke K."/>
        </authorList>
    </citation>
    <scope>NUCLEOTIDE SEQUENCE</scope>
    <source>
        <strain evidence="3">P1</strain>
    </source>
</reference>
<dbReference type="GO" id="GO:0005524">
    <property type="term" value="F:ATP binding"/>
    <property type="evidence" value="ECO:0007669"/>
    <property type="project" value="InterPro"/>
</dbReference>
<dbReference type="Pfam" id="PF01637">
    <property type="entry name" value="ATPase_2"/>
    <property type="match status" value="1"/>
</dbReference>
<dbReference type="PANTHER" id="PTHR34301">
    <property type="entry name" value="DNA-BINDING PROTEIN-RELATED"/>
    <property type="match status" value="1"/>
</dbReference>
<name>P95913_SACSO</name>